<geneLocation type="plasmid" evidence="1">
    <name>pKP18-31-3</name>
</geneLocation>
<reference evidence="1" key="1">
    <citation type="submission" date="2019-11" db="EMBL/GenBank/DDBJ databases">
        <authorList>
            <person name="Qin S."/>
            <person name="Dong H."/>
        </authorList>
    </citation>
    <scope>NUCLEOTIDE SEQUENCE</scope>
    <source>
        <strain evidence="1">KP18-31</strain>
        <plasmid evidence="1">pKP18-31-3</plasmid>
    </source>
</reference>
<dbReference type="EMBL" id="MN661404">
    <property type="protein sequence ID" value="QJS00667.1"/>
    <property type="molecule type" value="Genomic_DNA"/>
</dbReference>
<name>A0A6M4NRU8_9ENTR</name>
<accession>A0A6M4NRU8</accession>
<dbReference type="AlphaFoldDB" id="A0A6M4NRU8"/>
<organism evidence="1">
    <name type="scientific">Klebsiella quasipneumoniae</name>
    <dbReference type="NCBI Taxonomy" id="1463165"/>
    <lineage>
        <taxon>Bacteria</taxon>
        <taxon>Pseudomonadati</taxon>
        <taxon>Pseudomonadota</taxon>
        <taxon>Gammaproteobacteria</taxon>
        <taxon>Enterobacterales</taxon>
        <taxon>Enterobacteriaceae</taxon>
        <taxon>Klebsiella/Raoultella group</taxon>
        <taxon>Klebsiella</taxon>
        <taxon>Klebsiella pneumoniae complex</taxon>
    </lineage>
</organism>
<evidence type="ECO:0000313" key="1">
    <source>
        <dbReference type="EMBL" id="QJS00667.1"/>
    </source>
</evidence>
<keyword evidence="1" id="KW-0614">Plasmid</keyword>
<proteinExistence type="predicted"/>
<sequence>MSSPAFGRGRRRFSVVGRGTRLANRRWFYDEHHYECCN</sequence>
<protein>
    <submittedName>
        <fullName evidence="1">Uncharacterized protein</fullName>
    </submittedName>
</protein>